<reference evidence="1 2" key="1">
    <citation type="journal article" date="2013" name="Genome Biol.">
        <title>The genome sequence of the most widely cultivated cacao type and its use to identify candidate genes regulating pod color.</title>
        <authorList>
            <person name="Motamayor J.C."/>
            <person name="Mockaitis K."/>
            <person name="Schmutz J."/>
            <person name="Haiminen N."/>
            <person name="Iii D.L."/>
            <person name="Cornejo O."/>
            <person name="Findley S.D."/>
            <person name="Zheng P."/>
            <person name="Utro F."/>
            <person name="Royaert S."/>
            <person name="Saski C."/>
            <person name="Jenkins J."/>
            <person name="Podicheti R."/>
            <person name="Zhao M."/>
            <person name="Scheffler B.E."/>
            <person name="Stack J.C."/>
            <person name="Feltus F.A."/>
            <person name="Mustiga G.M."/>
            <person name="Amores F."/>
            <person name="Phillips W."/>
            <person name="Marelli J.P."/>
            <person name="May G.D."/>
            <person name="Shapiro H."/>
            <person name="Ma J."/>
            <person name="Bustamante C.D."/>
            <person name="Schnell R.J."/>
            <person name="Main D."/>
            <person name="Gilbert D."/>
            <person name="Parida L."/>
            <person name="Kuhn D.N."/>
        </authorList>
    </citation>
    <scope>NUCLEOTIDE SEQUENCE [LARGE SCALE GENOMIC DNA]</scope>
    <source>
        <strain evidence="2">cv. Matina 1-6</strain>
    </source>
</reference>
<evidence type="ECO:0000313" key="1">
    <source>
        <dbReference type="EMBL" id="EOY06723.1"/>
    </source>
</evidence>
<name>A0A061EQ11_THECC</name>
<evidence type="ECO:0000313" key="2">
    <source>
        <dbReference type="Proteomes" id="UP000026915"/>
    </source>
</evidence>
<protein>
    <submittedName>
        <fullName evidence="1">Uncharacterized protein</fullName>
    </submittedName>
</protein>
<dbReference type="AlphaFoldDB" id="A0A061EQ11"/>
<dbReference type="Gramene" id="EOY06723">
    <property type="protein sequence ID" value="EOY06723"/>
    <property type="gene ID" value="TCM_021365"/>
</dbReference>
<organism evidence="1 2">
    <name type="scientific">Theobroma cacao</name>
    <name type="common">Cacao</name>
    <name type="synonym">Cocoa</name>
    <dbReference type="NCBI Taxonomy" id="3641"/>
    <lineage>
        <taxon>Eukaryota</taxon>
        <taxon>Viridiplantae</taxon>
        <taxon>Streptophyta</taxon>
        <taxon>Embryophyta</taxon>
        <taxon>Tracheophyta</taxon>
        <taxon>Spermatophyta</taxon>
        <taxon>Magnoliopsida</taxon>
        <taxon>eudicotyledons</taxon>
        <taxon>Gunneridae</taxon>
        <taxon>Pentapetalae</taxon>
        <taxon>rosids</taxon>
        <taxon>malvids</taxon>
        <taxon>Malvales</taxon>
        <taxon>Malvaceae</taxon>
        <taxon>Byttnerioideae</taxon>
        <taxon>Theobroma</taxon>
    </lineage>
</organism>
<dbReference type="InParanoid" id="A0A061EQ11"/>
<proteinExistence type="predicted"/>
<dbReference type="Proteomes" id="UP000026915">
    <property type="component" value="Chromosome 4"/>
</dbReference>
<sequence length="72" mass="8316">MTVRLVQFLSALCEAKIHKPRTRTSCSKPPPSPNCYLSSTISVKQQEKRLLEQNNLELFHRLDLSEPCLPHR</sequence>
<gene>
    <name evidence="1" type="ORF">TCM_021365</name>
</gene>
<keyword evidence="2" id="KW-1185">Reference proteome</keyword>
<accession>A0A061EQ11</accession>
<dbReference type="HOGENOM" id="CLU_2727325_0_0_1"/>
<dbReference type="EMBL" id="CM001882">
    <property type="protein sequence ID" value="EOY06723.1"/>
    <property type="molecule type" value="Genomic_DNA"/>
</dbReference>